<dbReference type="Proteomes" id="UP000602532">
    <property type="component" value="Unassembled WGS sequence"/>
</dbReference>
<name>A0ABR8X5Y7_9MICO</name>
<feature type="region of interest" description="Disordered" evidence="1">
    <location>
        <begin position="88"/>
        <end position="107"/>
    </location>
</feature>
<dbReference type="RefSeq" id="WP_191767073.1">
    <property type="nucleotide sequence ID" value="NZ_JACSPM010000005.1"/>
</dbReference>
<accession>A0ABR8X5Y7</accession>
<gene>
    <name evidence="2" type="ORF">H9622_14220</name>
</gene>
<keyword evidence="3" id="KW-1185">Reference proteome</keyword>
<comment type="caution">
    <text evidence="2">The sequence shown here is derived from an EMBL/GenBank/DDBJ whole genome shotgun (WGS) entry which is preliminary data.</text>
</comment>
<evidence type="ECO:0000313" key="2">
    <source>
        <dbReference type="EMBL" id="MBD8024739.1"/>
    </source>
</evidence>
<organism evidence="2 3">
    <name type="scientific">Microbacterium gallinarum</name>
    <dbReference type="NCBI Taxonomy" id="2762209"/>
    <lineage>
        <taxon>Bacteria</taxon>
        <taxon>Bacillati</taxon>
        <taxon>Actinomycetota</taxon>
        <taxon>Actinomycetes</taxon>
        <taxon>Micrococcales</taxon>
        <taxon>Microbacteriaceae</taxon>
        <taxon>Microbacterium</taxon>
    </lineage>
</organism>
<evidence type="ECO:0000256" key="1">
    <source>
        <dbReference type="SAM" id="MobiDB-lite"/>
    </source>
</evidence>
<protein>
    <submittedName>
        <fullName evidence="2">Uncharacterized protein</fullName>
    </submittedName>
</protein>
<reference evidence="2 3" key="1">
    <citation type="submission" date="2020-08" db="EMBL/GenBank/DDBJ databases">
        <title>A Genomic Blueprint of the Chicken Gut Microbiome.</title>
        <authorList>
            <person name="Gilroy R."/>
            <person name="Ravi A."/>
            <person name="Getino M."/>
            <person name="Pursley I."/>
            <person name="Horton D.L."/>
            <person name="Alikhan N.-F."/>
            <person name="Baker D."/>
            <person name="Gharbi K."/>
            <person name="Hall N."/>
            <person name="Watson M."/>
            <person name="Adriaenssens E.M."/>
            <person name="Foster-Nyarko E."/>
            <person name="Jarju S."/>
            <person name="Secka A."/>
            <person name="Antonio M."/>
            <person name="Oren A."/>
            <person name="Chaudhuri R."/>
            <person name="La Ragione R.M."/>
            <person name="Hildebrand F."/>
            <person name="Pallen M.J."/>
        </authorList>
    </citation>
    <scope>NUCLEOTIDE SEQUENCE [LARGE SCALE GENOMIC DNA]</scope>
    <source>
        <strain evidence="2 3">Sa1CUA4</strain>
    </source>
</reference>
<dbReference type="EMBL" id="JACSPM010000005">
    <property type="protein sequence ID" value="MBD8024739.1"/>
    <property type="molecule type" value="Genomic_DNA"/>
</dbReference>
<proteinExistence type="predicted"/>
<sequence>MFRDEAPPPHTCGWSPHYRRTVSNDECARCRAEDELILDTQRIDQKRRARLYRPARATVVDPPTREVTVARPGEPALVRHRQTYVAPAEEVPLDSTHLPSIPPHRTD</sequence>
<evidence type="ECO:0000313" key="3">
    <source>
        <dbReference type="Proteomes" id="UP000602532"/>
    </source>
</evidence>